<evidence type="ECO:0000313" key="2">
    <source>
        <dbReference type="Proteomes" id="UP000481153"/>
    </source>
</evidence>
<sequence length="129" mass="14099">MEKHLAADAYPRVQLLGTKWQLDAFPGSEEAAAAAASTAEHDEDRQFHPVAVSSSWNALLDQDDTAVKREKELCDDLSLALYNLHNEQEKLEKLGPNDAAAGVYVGFLPKVASSPHLKASPTLHPRLKI</sequence>
<dbReference type="EMBL" id="VJMJ01000349">
    <property type="protein sequence ID" value="KAF0722062.1"/>
    <property type="molecule type" value="Genomic_DNA"/>
</dbReference>
<name>A0A6G0W7H8_9STRA</name>
<evidence type="ECO:0000313" key="1">
    <source>
        <dbReference type="EMBL" id="KAF0722062.1"/>
    </source>
</evidence>
<keyword evidence="2" id="KW-1185">Reference proteome</keyword>
<comment type="caution">
    <text evidence="1">The sequence shown here is derived from an EMBL/GenBank/DDBJ whole genome shotgun (WGS) entry which is preliminary data.</text>
</comment>
<protein>
    <submittedName>
        <fullName evidence="1">Uncharacterized protein</fullName>
    </submittedName>
</protein>
<accession>A0A6G0W7H8</accession>
<gene>
    <name evidence="1" type="ORF">Ae201684_018699</name>
</gene>
<dbReference type="Proteomes" id="UP000481153">
    <property type="component" value="Unassembled WGS sequence"/>
</dbReference>
<reference evidence="1 2" key="1">
    <citation type="submission" date="2019-07" db="EMBL/GenBank/DDBJ databases">
        <title>Genomics analysis of Aphanomyces spp. identifies a new class of oomycete effector associated with host adaptation.</title>
        <authorList>
            <person name="Gaulin E."/>
        </authorList>
    </citation>
    <scope>NUCLEOTIDE SEQUENCE [LARGE SCALE GENOMIC DNA]</scope>
    <source>
        <strain evidence="1 2">ATCC 201684</strain>
    </source>
</reference>
<organism evidence="1 2">
    <name type="scientific">Aphanomyces euteiches</name>
    <dbReference type="NCBI Taxonomy" id="100861"/>
    <lineage>
        <taxon>Eukaryota</taxon>
        <taxon>Sar</taxon>
        <taxon>Stramenopiles</taxon>
        <taxon>Oomycota</taxon>
        <taxon>Saprolegniomycetes</taxon>
        <taxon>Saprolegniales</taxon>
        <taxon>Verrucalvaceae</taxon>
        <taxon>Aphanomyces</taxon>
    </lineage>
</organism>
<dbReference type="AlphaFoldDB" id="A0A6G0W7H8"/>
<proteinExistence type="predicted"/>